<gene>
    <name evidence="2" type="ORF">CRE_18747</name>
</gene>
<evidence type="ECO:0000313" key="3">
    <source>
        <dbReference type="Proteomes" id="UP000008281"/>
    </source>
</evidence>
<dbReference type="InParanoid" id="E3LJR8"/>
<dbReference type="InterPro" id="IPR001810">
    <property type="entry name" value="F-box_dom"/>
</dbReference>
<reference evidence="2" key="1">
    <citation type="submission" date="2007-07" db="EMBL/GenBank/DDBJ databases">
        <title>PCAP assembly of the Caenorhabditis remanei genome.</title>
        <authorList>
            <consortium name="The Caenorhabditis remanei Sequencing Consortium"/>
            <person name="Wilson R.K."/>
        </authorList>
    </citation>
    <scope>NUCLEOTIDE SEQUENCE [LARGE SCALE GENOMIC DNA]</scope>
    <source>
        <strain evidence="2">PB4641</strain>
    </source>
</reference>
<dbReference type="PANTHER" id="PTHR23014:SF1">
    <property type="entry name" value="DUF38 DOMAIN-CONTAINING PROTEIN-RELATED"/>
    <property type="match status" value="1"/>
</dbReference>
<protein>
    <recommendedName>
        <fullName evidence="1">F-box domain-containing protein</fullName>
    </recommendedName>
</protein>
<dbReference type="SUPFAM" id="SSF81383">
    <property type="entry name" value="F-box domain"/>
    <property type="match status" value="1"/>
</dbReference>
<evidence type="ECO:0000259" key="1">
    <source>
        <dbReference type="PROSITE" id="PS50181"/>
    </source>
</evidence>
<dbReference type="PANTHER" id="PTHR23014">
    <property type="entry name" value="F-BOX A PROTEIN"/>
    <property type="match status" value="1"/>
</dbReference>
<dbReference type="AlphaFoldDB" id="E3LJR8"/>
<dbReference type="HOGENOM" id="CLU_030831_0_1_1"/>
<proteinExistence type="predicted"/>
<organism evidence="3">
    <name type="scientific">Caenorhabditis remanei</name>
    <name type="common">Caenorhabditis vulgaris</name>
    <dbReference type="NCBI Taxonomy" id="31234"/>
    <lineage>
        <taxon>Eukaryota</taxon>
        <taxon>Metazoa</taxon>
        <taxon>Ecdysozoa</taxon>
        <taxon>Nematoda</taxon>
        <taxon>Chromadorea</taxon>
        <taxon>Rhabditida</taxon>
        <taxon>Rhabditina</taxon>
        <taxon>Rhabditomorpha</taxon>
        <taxon>Rhabditoidea</taxon>
        <taxon>Rhabditidae</taxon>
        <taxon>Peloderinae</taxon>
        <taxon>Caenorhabditis</taxon>
    </lineage>
</organism>
<dbReference type="Pfam" id="PF01827">
    <property type="entry name" value="FTH"/>
    <property type="match status" value="1"/>
</dbReference>
<dbReference type="PROSITE" id="PS50181">
    <property type="entry name" value="FBOX"/>
    <property type="match status" value="1"/>
</dbReference>
<dbReference type="OMA" id="CHGFREY"/>
<name>E3LJR8_CAERE</name>
<dbReference type="InterPro" id="IPR036047">
    <property type="entry name" value="F-box-like_dom_sf"/>
</dbReference>
<dbReference type="SMART" id="SM00256">
    <property type="entry name" value="FBOX"/>
    <property type="match status" value="1"/>
</dbReference>
<dbReference type="InterPro" id="IPR002900">
    <property type="entry name" value="DUF38/FTH_CAE_spp"/>
</dbReference>
<keyword evidence="3" id="KW-1185">Reference proteome</keyword>
<evidence type="ECO:0000313" key="2">
    <source>
        <dbReference type="EMBL" id="EFP00238.1"/>
    </source>
</evidence>
<dbReference type="EMBL" id="DS268410">
    <property type="protein sequence ID" value="EFP00238.1"/>
    <property type="molecule type" value="Genomic_DNA"/>
</dbReference>
<accession>E3LJR8</accession>
<dbReference type="Proteomes" id="UP000008281">
    <property type="component" value="Unassembled WGS sequence"/>
</dbReference>
<sequence>MSTPASLLEMPDVVMKRILNYSDIKTLFTLRRVCHGFREYIDSKKPDVALTSICFHVTSNGFSCEMGSNTFNHLKIRYMDSRLIYLGPPREPVENEYLLKSENPMELFLEDVGRILTHQKSNLSFLSFTVQYMRYIPEYNQLLEFIKNILETRNTPLRAVSFRMSALEQDEVMHMLPLLDASHISNIQIVETIINSYVRTDKFLEIDRIIGLDHFKNAKAWESPVFTIRSNFGKIDDFLHFESVVVRFESISARDLNLLKEVSLTAFLTTSTCNQFDLHYKHFTDGHQFIQTLGEPILEFNIEEDLFVNKWYFGIPNSSDVILIAYTEPYRQIQFLRGQWIIPDDVVVVEGDRNEDADLEQ</sequence>
<dbReference type="Pfam" id="PF00646">
    <property type="entry name" value="F-box"/>
    <property type="match status" value="1"/>
</dbReference>
<feature type="domain" description="F-box" evidence="1">
    <location>
        <begin position="4"/>
        <end position="53"/>
    </location>
</feature>